<dbReference type="RefSeq" id="WP_093717299.1">
    <property type="nucleotide sequence ID" value="NZ_FONG01000028.1"/>
</dbReference>
<dbReference type="InterPro" id="IPR036890">
    <property type="entry name" value="HATPase_C_sf"/>
</dbReference>
<proteinExistence type="predicted"/>
<evidence type="ECO:0000313" key="1">
    <source>
        <dbReference type="EMBL" id="SFF77003.1"/>
    </source>
</evidence>
<evidence type="ECO:0008006" key="3">
    <source>
        <dbReference type="Google" id="ProtNLM"/>
    </source>
</evidence>
<name>A0A1I2LDA4_9ACTN</name>
<organism evidence="1 2">
    <name type="scientific">Actinacidiphila alni</name>
    <dbReference type="NCBI Taxonomy" id="380248"/>
    <lineage>
        <taxon>Bacteria</taxon>
        <taxon>Bacillati</taxon>
        <taxon>Actinomycetota</taxon>
        <taxon>Actinomycetes</taxon>
        <taxon>Kitasatosporales</taxon>
        <taxon>Streptomycetaceae</taxon>
        <taxon>Actinacidiphila</taxon>
    </lineage>
</organism>
<dbReference type="Proteomes" id="UP000199323">
    <property type="component" value="Unassembled WGS sequence"/>
</dbReference>
<dbReference type="AlphaFoldDB" id="A0A1I2LDA4"/>
<dbReference type="OrthoDB" id="4304137at2"/>
<dbReference type="Gene3D" id="3.30.565.10">
    <property type="entry name" value="Histidine kinase-like ATPase, C-terminal domain"/>
    <property type="match status" value="1"/>
</dbReference>
<accession>A0A1I2LDA4</accession>
<reference evidence="1 2" key="1">
    <citation type="submission" date="2016-10" db="EMBL/GenBank/DDBJ databases">
        <authorList>
            <person name="de Groot N.N."/>
        </authorList>
    </citation>
    <scope>NUCLEOTIDE SEQUENCE [LARGE SCALE GENOMIC DNA]</scope>
    <source>
        <strain evidence="1 2">CGMCC 4.3510</strain>
    </source>
</reference>
<dbReference type="EMBL" id="FONG01000028">
    <property type="protein sequence ID" value="SFF77003.1"/>
    <property type="molecule type" value="Genomic_DNA"/>
</dbReference>
<keyword evidence="2" id="KW-1185">Reference proteome</keyword>
<protein>
    <recommendedName>
        <fullName evidence="3">ATP-binding protein</fullName>
    </recommendedName>
</protein>
<evidence type="ECO:0000313" key="2">
    <source>
        <dbReference type="Proteomes" id="UP000199323"/>
    </source>
</evidence>
<sequence length="97" mass="9889">MRINTSFPGTIGTIASARRLMTSFLYNATASGTVVTEASVQGATLVASELVANAVKHTDGPVGMDLHIAALCGGYTVTPRAEGRQNTARLPLGTGGV</sequence>
<gene>
    <name evidence="1" type="ORF">SAMN05216251_12826</name>
</gene>